<evidence type="ECO:0000259" key="2">
    <source>
        <dbReference type="Pfam" id="PF13439"/>
    </source>
</evidence>
<evidence type="ECO:0000313" key="4">
    <source>
        <dbReference type="Proteomes" id="UP000320811"/>
    </source>
</evidence>
<feature type="domain" description="Glycosyltransferase subfamily 4-like N-terminal" evidence="2">
    <location>
        <begin position="20"/>
        <end position="196"/>
    </location>
</feature>
<dbReference type="AlphaFoldDB" id="A0A561P9K6"/>
<dbReference type="Pfam" id="PF13692">
    <property type="entry name" value="Glyco_trans_1_4"/>
    <property type="match status" value="1"/>
</dbReference>
<comment type="caution">
    <text evidence="3">The sequence shown here is derived from an EMBL/GenBank/DDBJ whole genome shotgun (WGS) entry which is preliminary data.</text>
</comment>
<dbReference type="Pfam" id="PF13439">
    <property type="entry name" value="Glyco_transf_4"/>
    <property type="match status" value="1"/>
</dbReference>
<dbReference type="GO" id="GO:0009103">
    <property type="term" value="P:lipopolysaccharide biosynthetic process"/>
    <property type="evidence" value="ECO:0007669"/>
    <property type="project" value="TreeGrafter"/>
</dbReference>
<dbReference type="OrthoDB" id="9807209at2"/>
<evidence type="ECO:0000256" key="1">
    <source>
        <dbReference type="ARBA" id="ARBA00022679"/>
    </source>
</evidence>
<accession>A0A561P9K6</accession>
<protein>
    <submittedName>
        <fullName evidence="3">Glycosyltransferase involved in cell wall biosynthesis</fullName>
    </submittedName>
</protein>
<name>A0A561P9K6_9BACT</name>
<dbReference type="Gene3D" id="3.40.50.2000">
    <property type="entry name" value="Glycogen Phosphorylase B"/>
    <property type="match status" value="2"/>
</dbReference>
<keyword evidence="1 3" id="KW-0808">Transferase</keyword>
<dbReference type="Proteomes" id="UP000320811">
    <property type="component" value="Unassembled WGS sequence"/>
</dbReference>
<dbReference type="PANTHER" id="PTHR46401">
    <property type="entry name" value="GLYCOSYLTRANSFERASE WBBK-RELATED"/>
    <property type="match status" value="1"/>
</dbReference>
<dbReference type="RefSeq" id="WP_145673484.1">
    <property type="nucleotide sequence ID" value="NZ_VIWO01000010.1"/>
</dbReference>
<sequence length="387" mass="44596">MYILFFTDISPFPQNGGERIRSYNLIKALSQLGHDVIAVVRNVEKVDLQNYHLPNVTFYTYEVKDFNLVTRITGKQYFQRSSAILDIFREICREYPVAVAMLDYGYIGHYISFFRTRNIPVILGTHNAQPLITWQLPSGNLLDRLRKLQLFGMEKLHERLYFRKATAVLVVSDDDHAYHTRFLPEQKVFTVPNFLDQKDYSLFGKKQRRVLVMTANFGVYMNYAGLKWFIENVWDEELAEKYDLWLVGRGSKEALKRITGKDDYQNIVAFGKVDDVKWYISVATAVIIPLLHGSGTRLKCLEAMALRTPVISTSKGVEGVRSKHFIVADEPAAFKQSLLGFDADTDKGALLQEDFQREYSLEVNRQRLQQIVDYTVRGKITAHAQPA</sequence>
<reference evidence="3 4" key="1">
    <citation type="submission" date="2019-06" db="EMBL/GenBank/DDBJ databases">
        <title>Sorghum-associated microbial communities from plants grown in Nebraska, USA.</title>
        <authorList>
            <person name="Schachtman D."/>
        </authorList>
    </citation>
    <scope>NUCLEOTIDE SEQUENCE [LARGE SCALE GENOMIC DNA]</scope>
    <source>
        <strain evidence="3 4">1209</strain>
    </source>
</reference>
<dbReference type="PANTHER" id="PTHR46401:SF2">
    <property type="entry name" value="GLYCOSYLTRANSFERASE WBBK-RELATED"/>
    <property type="match status" value="1"/>
</dbReference>
<dbReference type="InterPro" id="IPR028098">
    <property type="entry name" value="Glyco_trans_4-like_N"/>
</dbReference>
<dbReference type="GO" id="GO:0016757">
    <property type="term" value="F:glycosyltransferase activity"/>
    <property type="evidence" value="ECO:0007669"/>
    <property type="project" value="UniProtKB-ARBA"/>
</dbReference>
<keyword evidence="4" id="KW-1185">Reference proteome</keyword>
<dbReference type="SUPFAM" id="SSF53756">
    <property type="entry name" value="UDP-Glycosyltransferase/glycogen phosphorylase"/>
    <property type="match status" value="1"/>
</dbReference>
<evidence type="ECO:0000313" key="3">
    <source>
        <dbReference type="EMBL" id="TWF34814.1"/>
    </source>
</evidence>
<dbReference type="EMBL" id="VIWO01000010">
    <property type="protein sequence ID" value="TWF34814.1"/>
    <property type="molecule type" value="Genomic_DNA"/>
</dbReference>
<dbReference type="CDD" id="cd03801">
    <property type="entry name" value="GT4_PimA-like"/>
    <property type="match status" value="1"/>
</dbReference>
<gene>
    <name evidence="3" type="ORF">FHW36_11012</name>
</gene>
<proteinExistence type="predicted"/>
<organism evidence="3 4">
    <name type="scientific">Chitinophaga polysaccharea</name>
    <dbReference type="NCBI Taxonomy" id="1293035"/>
    <lineage>
        <taxon>Bacteria</taxon>
        <taxon>Pseudomonadati</taxon>
        <taxon>Bacteroidota</taxon>
        <taxon>Chitinophagia</taxon>
        <taxon>Chitinophagales</taxon>
        <taxon>Chitinophagaceae</taxon>
        <taxon>Chitinophaga</taxon>
    </lineage>
</organism>